<evidence type="ECO:0000313" key="7">
    <source>
        <dbReference type="EMBL" id="RKE49241.1"/>
    </source>
</evidence>
<dbReference type="GO" id="GO:0006352">
    <property type="term" value="P:DNA-templated transcription initiation"/>
    <property type="evidence" value="ECO:0007669"/>
    <property type="project" value="InterPro"/>
</dbReference>
<dbReference type="InterPro" id="IPR039425">
    <property type="entry name" value="RNA_pol_sigma-70-like"/>
</dbReference>
<evidence type="ECO:0000313" key="8">
    <source>
        <dbReference type="Proteomes" id="UP000286246"/>
    </source>
</evidence>
<evidence type="ECO:0000256" key="4">
    <source>
        <dbReference type="ARBA" id="ARBA00023163"/>
    </source>
</evidence>
<evidence type="ECO:0000256" key="1">
    <source>
        <dbReference type="ARBA" id="ARBA00010641"/>
    </source>
</evidence>
<reference evidence="7 8" key="1">
    <citation type="submission" date="2018-09" db="EMBL/GenBank/DDBJ databases">
        <title>Genomic Encyclopedia of Type Strains, Phase III (KMG-III): the genomes of soil and plant-associated and newly described type strains.</title>
        <authorList>
            <person name="Whitman W."/>
        </authorList>
    </citation>
    <scope>NUCLEOTIDE SEQUENCE [LARGE SCALE GENOMIC DNA]</scope>
    <source>
        <strain evidence="7 8">CECT 7938</strain>
    </source>
</reference>
<comment type="similarity">
    <text evidence="1">Belongs to the sigma-70 factor family. ECF subfamily.</text>
</comment>
<evidence type="ECO:0000259" key="6">
    <source>
        <dbReference type="Pfam" id="PF08281"/>
    </source>
</evidence>
<dbReference type="Pfam" id="PF04542">
    <property type="entry name" value="Sigma70_r2"/>
    <property type="match status" value="1"/>
</dbReference>
<dbReference type="GO" id="GO:0003677">
    <property type="term" value="F:DNA binding"/>
    <property type="evidence" value="ECO:0007669"/>
    <property type="project" value="InterPro"/>
</dbReference>
<dbReference type="EMBL" id="RAPY01000003">
    <property type="protein sequence ID" value="RKE49241.1"/>
    <property type="molecule type" value="Genomic_DNA"/>
</dbReference>
<dbReference type="InterPro" id="IPR013249">
    <property type="entry name" value="RNA_pol_sigma70_r4_t2"/>
</dbReference>
<dbReference type="OrthoDB" id="656273at2"/>
<name>A0A420AXT6_SPHD1</name>
<evidence type="ECO:0000256" key="2">
    <source>
        <dbReference type="ARBA" id="ARBA00023015"/>
    </source>
</evidence>
<comment type="caution">
    <text evidence="7">The sequence shown here is derived from an EMBL/GenBank/DDBJ whole genome shotgun (WGS) entry which is preliminary data.</text>
</comment>
<dbReference type="InterPro" id="IPR014284">
    <property type="entry name" value="RNA_pol_sigma-70_dom"/>
</dbReference>
<dbReference type="NCBIfam" id="TIGR02937">
    <property type="entry name" value="sigma70-ECF"/>
    <property type="match status" value="1"/>
</dbReference>
<keyword evidence="4" id="KW-0804">Transcription</keyword>
<feature type="domain" description="RNA polymerase sigma-70 region 2" evidence="5">
    <location>
        <begin position="21"/>
        <end position="87"/>
    </location>
</feature>
<dbReference type="SUPFAM" id="SSF88946">
    <property type="entry name" value="Sigma2 domain of RNA polymerase sigma factors"/>
    <property type="match status" value="1"/>
</dbReference>
<dbReference type="InterPro" id="IPR007627">
    <property type="entry name" value="RNA_pol_sigma70_r2"/>
</dbReference>
<keyword evidence="3" id="KW-0731">Sigma factor</keyword>
<keyword evidence="8" id="KW-1185">Reference proteome</keyword>
<organism evidence="7 8">
    <name type="scientific">Sphingobacterium detergens</name>
    <dbReference type="NCBI Taxonomy" id="1145106"/>
    <lineage>
        <taxon>Bacteria</taxon>
        <taxon>Pseudomonadati</taxon>
        <taxon>Bacteroidota</taxon>
        <taxon>Sphingobacteriia</taxon>
        <taxon>Sphingobacteriales</taxon>
        <taxon>Sphingobacteriaceae</taxon>
        <taxon>Sphingobacterium</taxon>
    </lineage>
</organism>
<dbReference type="Gene3D" id="1.10.10.10">
    <property type="entry name" value="Winged helix-like DNA-binding domain superfamily/Winged helix DNA-binding domain"/>
    <property type="match status" value="1"/>
</dbReference>
<proteinExistence type="inferred from homology"/>
<protein>
    <submittedName>
        <fullName evidence="7">RNA polymerase sigma-70 factor (ECF subfamily)</fullName>
    </submittedName>
</protein>
<dbReference type="GO" id="GO:0016987">
    <property type="term" value="F:sigma factor activity"/>
    <property type="evidence" value="ECO:0007669"/>
    <property type="project" value="UniProtKB-KW"/>
</dbReference>
<dbReference type="AlphaFoldDB" id="A0A420AXT6"/>
<dbReference type="Gene3D" id="1.10.1740.10">
    <property type="match status" value="1"/>
</dbReference>
<dbReference type="CDD" id="cd06171">
    <property type="entry name" value="Sigma70_r4"/>
    <property type="match status" value="1"/>
</dbReference>
<keyword evidence="2" id="KW-0805">Transcription regulation</keyword>
<dbReference type="Pfam" id="PF08281">
    <property type="entry name" value="Sigma70_r4_2"/>
    <property type="match status" value="1"/>
</dbReference>
<sequence length="192" mass="22132">MTDSQLIDSLKEDNQTGFVAIYHKYYKQLLFFVLRYLKEVDVAEEIVADVFVKVWSRRSDFHSMESLRAFIYITAKHASLNAIRDKRTKGIQEPLSNYEDLLTDDRDAFSKMIHAELVHAIFNEVEKLPEKQKEVFNLTYLEDKTVEEIADQLQMSPAAVYTNRSRAVSTIRGLLGAKDALTLIAFLSFVSK</sequence>
<dbReference type="SUPFAM" id="SSF88659">
    <property type="entry name" value="Sigma3 and sigma4 domains of RNA polymerase sigma factors"/>
    <property type="match status" value="1"/>
</dbReference>
<dbReference type="InterPro" id="IPR013325">
    <property type="entry name" value="RNA_pol_sigma_r2"/>
</dbReference>
<dbReference type="PANTHER" id="PTHR43133">
    <property type="entry name" value="RNA POLYMERASE ECF-TYPE SIGMA FACTO"/>
    <property type="match status" value="1"/>
</dbReference>
<dbReference type="RefSeq" id="WP_120260117.1">
    <property type="nucleotide sequence ID" value="NZ_RAPY01000003.1"/>
</dbReference>
<accession>A0A420AXT6</accession>
<dbReference type="PANTHER" id="PTHR43133:SF46">
    <property type="entry name" value="RNA POLYMERASE SIGMA-70 FACTOR ECF SUBFAMILY"/>
    <property type="match status" value="1"/>
</dbReference>
<dbReference type="InterPro" id="IPR013324">
    <property type="entry name" value="RNA_pol_sigma_r3/r4-like"/>
</dbReference>
<evidence type="ECO:0000256" key="3">
    <source>
        <dbReference type="ARBA" id="ARBA00023082"/>
    </source>
</evidence>
<dbReference type="Proteomes" id="UP000286246">
    <property type="component" value="Unassembled WGS sequence"/>
</dbReference>
<gene>
    <name evidence="7" type="ORF">DFQ12_3352</name>
</gene>
<dbReference type="InterPro" id="IPR036388">
    <property type="entry name" value="WH-like_DNA-bd_sf"/>
</dbReference>
<evidence type="ECO:0000259" key="5">
    <source>
        <dbReference type="Pfam" id="PF04542"/>
    </source>
</evidence>
<feature type="domain" description="RNA polymerase sigma factor 70 region 4 type 2" evidence="6">
    <location>
        <begin position="124"/>
        <end position="168"/>
    </location>
</feature>